<dbReference type="Proteomes" id="UP001501183">
    <property type="component" value="Unassembled WGS sequence"/>
</dbReference>
<name>A0ABP8PMQ5_9NOCA</name>
<sequence length="133" mass="14239">MTGHPGPDRSAGGAGAARPRERVVLAHRRGARTVRTRVEVQEQTEVGDAMIRALVRAQLGLAVRFAAAVLLVVAAIPLVLVTLPSLADASVFGVRLSWVLLGVAAYPALYLAGRLYIRLAERTEQEFVDLADD</sequence>
<feature type="transmembrane region" description="Helical" evidence="1">
    <location>
        <begin position="61"/>
        <end position="80"/>
    </location>
</feature>
<evidence type="ECO:0000256" key="1">
    <source>
        <dbReference type="SAM" id="Phobius"/>
    </source>
</evidence>
<comment type="caution">
    <text evidence="2">The sequence shown here is derived from an EMBL/GenBank/DDBJ whole genome shotgun (WGS) entry which is preliminary data.</text>
</comment>
<evidence type="ECO:0000313" key="3">
    <source>
        <dbReference type="Proteomes" id="UP001501183"/>
    </source>
</evidence>
<keyword evidence="1" id="KW-0472">Membrane</keyword>
<protein>
    <recommendedName>
        <fullName evidence="4">Solute:sodium symporter small subunit</fullName>
    </recommendedName>
</protein>
<gene>
    <name evidence="2" type="ORF">GCM10023094_49960</name>
</gene>
<feature type="transmembrane region" description="Helical" evidence="1">
    <location>
        <begin position="92"/>
        <end position="112"/>
    </location>
</feature>
<keyword evidence="3" id="KW-1185">Reference proteome</keyword>
<keyword evidence="1" id="KW-0812">Transmembrane</keyword>
<dbReference type="RefSeq" id="WP_345352022.1">
    <property type="nucleotide sequence ID" value="NZ_BAABFB010000075.1"/>
</dbReference>
<keyword evidence="1" id="KW-1133">Transmembrane helix</keyword>
<evidence type="ECO:0008006" key="4">
    <source>
        <dbReference type="Google" id="ProtNLM"/>
    </source>
</evidence>
<organism evidence="2 3">
    <name type="scientific">Rhodococcus olei</name>
    <dbReference type="NCBI Taxonomy" id="2161675"/>
    <lineage>
        <taxon>Bacteria</taxon>
        <taxon>Bacillati</taxon>
        <taxon>Actinomycetota</taxon>
        <taxon>Actinomycetes</taxon>
        <taxon>Mycobacteriales</taxon>
        <taxon>Nocardiaceae</taxon>
        <taxon>Rhodococcus</taxon>
    </lineage>
</organism>
<dbReference type="EMBL" id="BAABFB010000075">
    <property type="protein sequence ID" value="GAA4489053.1"/>
    <property type="molecule type" value="Genomic_DNA"/>
</dbReference>
<proteinExistence type="predicted"/>
<evidence type="ECO:0000313" key="2">
    <source>
        <dbReference type="EMBL" id="GAA4489053.1"/>
    </source>
</evidence>
<accession>A0ABP8PMQ5</accession>
<reference evidence="3" key="1">
    <citation type="journal article" date="2019" name="Int. J. Syst. Evol. Microbiol.">
        <title>The Global Catalogue of Microorganisms (GCM) 10K type strain sequencing project: providing services to taxonomists for standard genome sequencing and annotation.</title>
        <authorList>
            <consortium name="The Broad Institute Genomics Platform"/>
            <consortium name="The Broad Institute Genome Sequencing Center for Infectious Disease"/>
            <person name="Wu L."/>
            <person name="Ma J."/>
        </authorList>
    </citation>
    <scope>NUCLEOTIDE SEQUENCE [LARGE SCALE GENOMIC DNA]</scope>
    <source>
        <strain evidence="3">JCM 32206</strain>
    </source>
</reference>